<evidence type="ECO:0000256" key="7">
    <source>
        <dbReference type="SAM" id="Phobius"/>
    </source>
</evidence>
<gene>
    <name evidence="9" type="ORF">QFZ56_000209</name>
</gene>
<feature type="transmembrane region" description="Helical" evidence="7">
    <location>
        <begin position="20"/>
        <end position="39"/>
    </location>
</feature>
<dbReference type="Pfam" id="PF07690">
    <property type="entry name" value="MFS_1"/>
    <property type="match status" value="1"/>
</dbReference>
<feature type="transmembrane region" description="Helical" evidence="7">
    <location>
        <begin position="304"/>
        <end position="324"/>
    </location>
</feature>
<dbReference type="EMBL" id="JAUSYA010000001">
    <property type="protein sequence ID" value="MDQ0681246.1"/>
    <property type="molecule type" value="Genomic_DNA"/>
</dbReference>
<feature type="transmembrane region" description="Helical" evidence="7">
    <location>
        <begin position="81"/>
        <end position="100"/>
    </location>
</feature>
<evidence type="ECO:0000256" key="4">
    <source>
        <dbReference type="ARBA" id="ARBA00022692"/>
    </source>
</evidence>
<dbReference type="SUPFAM" id="SSF103473">
    <property type="entry name" value="MFS general substrate transporter"/>
    <property type="match status" value="1"/>
</dbReference>
<evidence type="ECO:0000256" key="3">
    <source>
        <dbReference type="ARBA" id="ARBA00022475"/>
    </source>
</evidence>
<comment type="subcellular location">
    <subcellularLocation>
        <location evidence="1">Cell membrane</location>
        <topology evidence="1">Multi-pass membrane protein</topology>
    </subcellularLocation>
</comment>
<dbReference type="PRINTS" id="PR01036">
    <property type="entry name" value="TCRTETB"/>
</dbReference>
<feature type="transmembrane region" description="Helical" evidence="7">
    <location>
        <begin position="474"/>
        <end position="492"/>
    </location>
</feature>
<keyword evidence="3" id="KW-1003">Cell membrane</keyword>
<evidence type="ECO:0000256" key="6">
    <source>
        <dbReference type="ARBA" id="ARBA00023136"/>
    </source>
</evidence>
<dbReference type="CDD" id="cd17502">
    <property type="entry name" value="MFS_Azr1_MDR_like"/>
    <property type="match status" value="1"/>
</dbReference>
<evidence type="ECO:0000259" key="8">
    <source>
        <dbReference type="PROSITE" id="PS50850"/>
    </source>
</evidence>
<name>A0ABU0PS88_STRAH</name>
<keyword evidence="5 7" id="KW-1133">Transmembrane helix</keyword>
<feature type="transmembrane region" description="Helical" evidence="7">
    <location>
        <begin position="396"/>
        <end position="420"/>
    </location>
</feature>
<dbReference type="InterPro" id="IPR004638">
    <property type="entry name" value="EmrB-like"/>
</dbReference>
<dbReference type="PANTHER" id="PTHR23501:SF197">
    <property type="entry name" value="COMD"/>
    <property type="match status" value="1"/>
</dbReference>
<dbReference type="RefSeq" id="WP_307039164.1">
    <property type="nucleotide sequence ID" value="NZ_JAUSYA010000001.1"/>
</dbReference>
<dbReference type="Proteomes" id="UP001243364">
    <property type="component" value="Unassembled WGS sequence"/>
</dbReference>
<evidence type="ECO:0000313" key="10">
    <source>
        <dbReference type="Proteomes" id="UP001243364"/>
    </source>
</evidence>
<feature type="transmembrane region" description="Helical" evidence="7">
    <location>
        <begin position="336"/>
        <end position="354"/>
    </location>
</feature>
<feature type="transmembrane region" description="Helical" evidence="7">
    <location>
        <begin position="167"/>
        <end position="190"/>
    </location>
</feature>
<feature type="transmembrane region" description="Helical" evidence="7">
    <location>
        <begin position="360"/>
        <end position="384"/>
    </location>
</feature>
<dbReference type="PANTHER" id="PTHR23501">
    <property type="entry name" value="MAJOR FACILITATOR SUPERFAMILY"/>
    <property type="match status" value="1"/>
</dbReference>
<keyword evidence="6 7" id="KW-0472">Membrane</keyword>
<reference evidence="9 10" key="1">
    <citation type="submission" date="2023-07" db="EMBL/GenBank/DDBJ databases">
        <title>Comparative genomics of wheat-associated soil bacteria to identify genetic determinants of phenazine resistance.</title>
        <authorList>
            <person name="Mouncey N."/>
        </authorList>
    </citation>
    <scope>NUCLEOTIDE SEQUENCE [LARGE SCALE GENOMIC DNA]</scope>
    <source>
        <strain evidence="9 10">W4I19-2</strain>
    </source>
</reference>
<evidence type="ECO:0000256" key="5">
    <source>
        <dbReference type="ARBA" id="ARBA00022989"/>
    </source>
</evidence>
<feature type="transmembrane region" description="Helical" evidence="7">
    <location>
        <begin position="106"/>
        <end position="130"/>
    </location>
</feature>
<keyword evidence="4 7" id="KW-0812">Transmembrane</keyword>
<sequence>MSTSAAPSPNSGLRRVLPGLMLALLLSMLDAMIVTTALPTIAGDLGGFNRLSWVITAYILTSTVSTPLWGRVSDFFSRKQLLLASILIFTIGSVLCGVAQSMGQLIAFRALQGIGAGGLMVGVMAVIGVMAPPKERGKYQSYIAALSAVATVGGPLLGGALTDHASWRWAFYLNVPIAAVAVWFVAARLNLPHNRGAGRIDYLGAALLSVASTAVVLFTTWGGNQYAWGSPTILGLIALAVVAVVATVVVERRAAQPILPPHLFRSRNFVASLLLGFLVGIALYGTITYLPVYQQSVQRLSATSSGLLLLPVLGGMLVASMYSGRLMSESSRHRPILLAGGAFLSVGSFLLSLLDVDTSRVIASVYMVVFGIGLGLLFQNVMVITQNSVELKDMGVASGTLTFFRSVGGSFGTALFAAVFTSRLTDSLDSKLSPAELSAVHNNGGRAGSSAIESLSQSARTAYVDAVASGTQSMFRWALPFFVIAFVVALFLQDKSKQAQAAQAPAPAKPQQAGSTS</sequence>
<feature type="domain" description="Major facilitator superfamily (MFS) profile" evidence="8">
    <location>
        <begin position="16"/>
        <end position="497"/>
    </location>
</feature>
<keyword evidence="10" id="KW-1185">Reference proteome</keyword>
<dbReference type="InterPro" id="IPR020846">
    <property type="entry name" value="MFS_dom"/>
</dbReference>
<comment type="caution">
    <text evidence="9">The sequence shown here is derived from an EMBL/GenBank/DDBJ whole genome shotgun (WGS) entry which is preliminary data.</text>
</comment>
<dbReference type="Gene3D" id="1.20.1250.20">
    <property type="entry name" value="MFS general substrate transporter like domains"/>
    <property type="match status" value="2"/>
</dbReference>
<dbReference type="InterPro" id="IPR036259">
    <property type="entry name" value="MFS_trans_sf"/>
</dbReference>
<dbReference type="NCBIfam" id="TIGR00711">
    <property type="entry name" value="efflux_EmrB"/>
    <property type="match status" value="1"/>
</dbReference>
<protein>
    <submittedName>
        <fullName evidence="9">EmrB/QacA subfamily drug resistance transporter</fullName>
    </submittedName>
</protein>
<organism evidence="9 10">
    <name type="scientific">Streptomyces achromogenes</name>
    <dbReference type="NCBI Taxonomy" id="67255"/>
    <lineage>
        <taxon>Bacteria</taxon>
        <taxon>Bacillati</taxon>
        <taxon>Actinomycetota</taxon>
        <taxon>Actinomycetes</taxon>
        <taxon>Kitasatosporales</taxon>
        <taxon>Streptomycetaceae</taxon>
        <taxon>Streptomyces</taxon>
    </lineage>
</organism>
<dbReference type="InterPro" id="IPR011701">
    <property type="entry name" value="MFS"/>
</dbReference>
<proteinExistence type="predicted"/>
<evidence type="ECO:0000256" key="1">
    <source>
        <dbReference type="ARBA" id="ARBA00004651"/>
    </source>
</evidence>
<accession>A0ABU0PS88</accession>
<feature type="transmembrane region" description="Helical" evidence="7">
    <location>
        <begin position="142"/>
        <end position="161"/>
    </location>
</feature>
<dbReference type="PROSITE" id="PS50850">
    <property type="entry name" value="MFS"/>
    <property type="match status" value="1"/>
</dbReference>
<evidence type="ECO:0000313" key="9">
    <source>
        <dbReference type="EMBL" id="MDQ0681246.1"/>
    </source>
</evidence>
<feature type="transmembrane region" description="Helical" evidence="7">
    <location>
        <begin position="228"/>
        <end position="250"/>
    </location>
</feature>
<feature type="transmembrane region" description="Helical" evidence="7">
    <location>
        <begin position="270"/>
        <end position="292"/>
    </location>
</feature>
<keyword evidence="2" id="KW-0813">Transport</keyword>
<feature type="transmembrane region" description="Helical" evidence="7">
    <location>
        <begin position="51"/>
        <end position="69"/>
    </location>
</feature>
<feature type="transmembrane region" description="Helical" evidence="7">
    <location>
        <begin position="202"/>
        <end position="222"/>
    </location>
</feature>
<evidence type="ECO:0000256" key="2">
    <source>
        <dbReference type="ARBA" id="ARBA00022448"/>
    </source>
</evidence>